<protein>
    <submittedName>
        <fullName evidence="1">Uncharacterized protein</fullName>
    </submittedName>
</protein>
<dbReference type="EMBL" id="HG992977">
    <property type="protein sequence ID" value="CAE6996647.1"/>
    <property type="molecule type" value="Genomic_DNA"/>
</dbReference>
<name>A0A6S6VBR2_9PLEO</name>
<gene>
    <name evidence="1" type="ORF">PTTW11_00377</name>
</gene>
<organism evidence="1 2">
    <name type="scientific">Pyrenophora teres f. teres</name>
    <dbReference type="NCBI Taxonomy" id="97479"/>
    <lineage>
        <taxon>Eukaryota</taxon>
        <taxon>Fungi</taxon>
        <taxon>Dikarya</taxon>
        <taxon>Ascomycota</taxon>
        <taxon>Pezizomycotina</taxon>
        <taxon>Dothideomycetes</taxon>
        <taxon>Pleosporomycetidae</taxon>
        <taxon>Pleosporales</taxon>
        <taxon>Pleosporineae</taxon>
        <taxon>Pleosporaceae</taxon>
        <taxon>Pyrenophora</taxon>
    </lineage>
</organism>
<reference evidence="1" key="1">
    <citation type="submission" date="2021-02" db="EMBL/GenBank/DDBJ databases">
        <authorList>
            <person name="Syme A R."/>
            <person name="Syme A R."/>
            <person name="Moolhuijzen P."/>
        </authorList>
    </citation>
    <scope>NUCLEOTIDE SEQUENCE</scope>
    <source>
        <strain evidence="1">W1-1</strain>
    </source>
</reference>
<sequence length="108" mass="11747">MQFIIFAAISAALVSAIPAQDGHVRLEARCINVGSICSPGTTCCRGSSEVMCPPSQSYNRKLSIETGAPHTFHDIEEIDNAQGKGDGRRCAYALFNFIRQNTITHQYA</sequence>
<evidence type="ECO:0000313" key="2">
    <source>
        <dbReference type="Proteomes" id="UP000472372"/>
    </source>
</evidence>
<dbReference type="Proteomes" id="UP000472372">
    <property type="component" value="Chromosome 1"/>
</dbReference>
<proteinExistence type="predicted"/>
<accession>A0A6S6VBR2</accession>
<evidence type="ECO:0000313" key="1">
    <source>
        <dbReference type="EMBL" id="CAE6996647.1"/>
    </source>
</evidence>
<dbReference type="AlphaFoldDB" id="A0A6S6VBR2"/>